<dbReference type="OrthoDB" id="9813465at2"/>
<dbReference type="InterPro" id="IPR016624">
    <property type="entry name" value="UCP014753"/>
</dbReference>
<comment type="caution">
    <text evidence="3">The sequence shown here is derived from an EMBL/GenBank/DDBJ whole genome shotgun (WGS) entry which is preliminary data.</text>
</comment>
<name>A0A087A1J6_9BIFI</name>
<organism evidence="3 4">
    <name type="scientific">Bifidobacterium biavatii DSM 23969</name>
    <dbReference type="NCBI Taxonomy" id="1437608"/>
    <lineage>
        <taxon>Bacteria</taxon>
        <taxon>Bacillati</taxon>
        <taxon>Actinomycetota</taxon>
        <taxon>Actinomycetes</taxon>
        <taxon>Bifidobacteriales</taxon>
        <taxon>Bifidobacteriaceae</taxon>
        <taxon>Bifidobacterium</taxon>
    </lineage>
</organism>
<dbReference type="EMBL" id="JGYN01000004">
    <property type="protein sequence ID" value="KFI52646.1"/>
    <property type="molecule type" value="Genomic_DNA"/>
</dbReference>
<keyword evidence="4" id="KW-1185">Reference proteome</keyword>
<dbReference type="SUPFAM" id="SSF48239">
    <property type="entry name" value="Terpenoid cyclases/Protein prenyltransferases"/>
    <property type="match status" value="1"/>
</dbReference>
<dbReference type="RefSeq" id="WP_051923639.1">
    <property type="nucleotide sequence ID" value="NZ_JDUU01000009.1"/>
</dbReference>
<accession>A0A087A1J6</accession>
<evidence type="ECO:0008006" key="5">
    <source>
        <dbReference type="Google" id="ProtNLM"/>
    </source>
</evidence>
<dbReference type="Pfam" id="PF20938">
    <property type="entry name" value="DUF2264_C"/>
    <property type="match status" value="1"/>
</dbReference>
<proteinExistence type="predicted"/>
<dbReference type="Proteomes" id="UP000029108">
    <property type="component" value="Unassembled WGS sequence"/>
</dbReference>
<dbReference type="InterPro" id="IPR049237">
    <property type="entry name" value="DUF2264_C"/>
</dbReference>
<dbReference type="Pfam" id="PF10022">
    <property type="entry name" value="DUF2264"/>
    <property type="match status" value="1"/>
</dbReference>
<evidence type="ECO:0000259" key="1">
    <source>
        <dbReference type="Pfam" id="PF10022"/>
    </source>
</evidence>
<sequence length="590" mass="65985">MSPRQLHITVDDFGTRDRACAVLKRIIDPVKPFYSPSGARLDIGSTSTWYENDTIPMEAFSRVLWGLTPFWAGGGHDADFERIVHDGLTAGTDPNHPDYWHPCHDYDQKFCEMASIAFSMLFAPAQVWDPLGDEAKRNLADWLNEINRHRCLSSNWTFFRIIANVALLKRGMPYDAAKLKAGVEFINSLYDRGGWYSDGVNGDKDYYNPFVLVTFGVLYALFMADEDPDNARQFRERAYEFGRDYIHWFSPSGPSPAFGRSQIYRFAQVAFFSACVVAGIDVFPLPVLKGIIARHLVDWLNRPIFDNAGVLTIGYGYPNLRMQESYNAPGSPYWGLEAFLFLALPADHEFWRVPAAPMPQLEPRHYSEATRTIVQRGSDGDVVLLTPGLVGADRHAHDIDKYSKFAYSSAFGFSVAHSMMSVRENAPDSMLAFRIDGFVYCKGVAELLRADSRGFAIRWSPCRGVRVETTVEATEHGHVRTHRIMSDVDCTAYDCGFAVNNDDLRRPTRTVGGAHARCDCDGLFCSVTALADGPDDRDGADGADRQPKPLIIEADPNTNLVHPKTVIPAIEYAITAGRPVTVRTAFDYLP</sequence>
<dbReference type="PANTHER" id="PTHR35339:SF4">
    <property type="entry name" value="LINALOOL DEHYDRATASE_ISOMERASE DOMAIN-CONTAINING PROTEIN"/>
    <property type="match status" value="1"/>
</dbReference>
<dbReference type="PANTHER" id="PTHR35339">
    <property type="entry name" value="LINALOOL DEHYDRATASE_ISOMERASE DOMAIN-CONTAINING PROTEIN"/>
    <property type="match status" value="1"/>
</dbReference>
<dbReference type="PIRSF" id="PIRSF014753">
    <property type="entry name" value="UCP014753"/>
    <property type="match status" value="1"/>
</dbReference>
<gene>
    <name evidence="3" type="ORF">BBIA_0327</name>
</gene>
<evidence type="ECO:0000259" key="2">
    <source>
        <dbReference type="Pfam" id="PF20938"/>
    </source>
</evidence>
<dbReference type="AlphaFoldDB" id="A0A087A1J6"/>
<dbReference type="eggNOG" id="COG4289">
    <property type="taxonomic scope" value="Bacteria"/>
</dbReference>
<dbReference type="InterPro" id="IPR008930">
    <property type="entry name" value="Terpenoid_cyclase/PrenylTrfase"/>
</dbReference>
<feature type="domain" description="DUF2264" evidence="2">
    <location>
        <begin position="397"/>
        <end position="584"/>
    </location>
</feature>
<dbReference type="STRING" id="1437608.GCA_000771645_02531"/>
<evidence type="ECO:0000313" key="3">
    <source>
        <dbReference type="EMBL" id="KFI52646.1"/>
    </source>
</evidence>
<protein>
    <recommendedName>
        <fullName evidence="5">DUF2264 domain-containing protein</fullName>
    </recommendedName>
</protein>
<feature type="domain" description="DUF2264" evidence="1">
    <location>
        <begin position="15"/>
        <end position="357"/>
    </location>
</feature>
<evidence type="ECO:0000313" key="4">
    <source>
        <dbReference type="Proteomes" id="UP000029108"/>
    </source>
</evidence>
<reference evidence="3 4" key="1">
    <citation type="submission" date="2014-03" db="EMBL/GenBank/DDBJ databases">
        <title>Genomics of Bifidobacteria.</title>
        <authorList>
            <person name="Ventura M."/>
            <person name="Milani C."/>
            <person name="Lugli G.A."/>
        </authorList>
    </citation>
    <scope>NUCLEOTIDE SEQUENCE [LARGE SCALE GENOMIC DNA]</scope>
    <source>
        <strain evidence="3 4">DSM 23969</strain>
    </source>
</reference>
<dbReference type="InterPro" id="IPR049349">
    <property type="entry name" value="DUF2264_N"/>
</dbReference>